<dbReference type="GO" id="GO:0010436">
    <property type="term" value="F:carotenoid dioxygenase activity"/>
    <property type="evidence" value="ECO:0007669"/>
    <property type="project" value="TreeGrafter"/>
</dbReference>
<sequence length="566" mass="63475">MAHIHALAPQVSNSYTAGRRQGHQVKFPDTEAFQGFGAPSRLECDVFDLEIDGTIPLEINGTFYRVQPDHRFPPIFEDDIQFNGDGAVSAIRIQNGHADFKQRFVKTDRYQAETAERRALFGRYRNLYTDDELVKGVIRTASNTNVVFWRGMLLAMKEDGPPFAMDPKTLETVGRYDFEGQVDSPTFTAHPKFDPATGEMVCFGYEAGGNGNDASNDIVVYTIDADGRKTEECWYKSPFCGMIHDCGITENYLVMPLTPLKCSLDRLKAGGNHWAWDPNQDQYYGVVPRRGGKPEDIRWFRSDNAFHGHTAGCYENEDGHIVYDLTVADGNVFFFFPPEDMAPGSVLKRNKLKSETCRWILDPKAETETYVKPAVSWNTSGEFSRIDDRYVTKRYDHFWQARIDPTRSYDFAACGPPAGGLFNCLGHYKWSDQTEDVYWAGPRATFQEPAFIPKEGGGEAEGWLIALVNRLDVLRNDIVIFDALNLQAGPVATIHLPFKVRLGLHGNFVDHSEIAEWEARRSKAGGIGPVRSAEQPLPWQLVAQQAGAQNGHLPPNGSNGPNGHEY</sequence>
<accession>A0AAV9J9N9</accession>
<dbReference type="InterPro" id="IPR011047">
    <property type="entry name" value="Quinoprotein_ADH-like_sf"/>
</dbReference>
<evidence type="ECO:0000313" key="6">
    <source>
        <dbReference type="EMBL" id="KAK4541788.1"/>
    </source>
</evidence>
<protein>
    <submittedName>
        <fullName evidence="6">Uncharacterized protein</fullName>
    </submittedName>
</protein>
<name>A0AAV9J9N9_9PEZI</name>
<keyword evidence="2 5" id="KW-0479">Metal-binding</keyword>
<dbReference type="PANTHER" id="PTHR10543:SF89">
    <property type="entry name" value="CAROTENOID 9,10(9',10')-CLEAVAGE DIOXYGENASE 1"/>
    <property type="match status" value="1"/>
</dbReference>
<keyword evidence="3" id="KW-0560">Oxidoreductase</keyword>
<evidence type="ECO:0000256" key="1">
    <source>
        <dbReference type="ARBA" id="ARBA00006787"/>
    </source>
</evidence>
<feature type="binding site" evidence="5">
    <location>
        <position position="244"/>
    </location>
    <ligand>
        <name>Fe cation</name>
        <dbReference type="ChEBI" id="CHEBI:24875"/>
        <note>catalytic</note>
    </ligand>
</feature>
<dbReference type="AlphaFoldDB" id="A0AAV9J9N9"/>
<keyword evidence="7" id="KW-1185">Reference proteome</keyword>
<evidence type="ECO:0000256" key="2">
    <source>
        <dbReference type="ARBA" id="ARBA00022723"/>
    </source>
</evidence>
<evidence type="ECO:0000313" key="7">
    <source>
        <dbReference type="Proteomes" id="UP001324427"/>
    </source>
</evidence>
<dbReference type="PANTHER" id="PTHR10543">
    <property type="entry name" value="BETA-CAROTENE DIOXYGENASE"/>
    <property type="match status" value="1"/>
</dbReference>
<evidence type="ECO:0000256" key="5">
    <source>
        <dbReference type="PIRSR" id="PIRSR604294-1"/>
    </source>
</evidence>
<keyword evidence="4 5" id="KW-0408">Iron</keyword>
<comment type="cofactor">
    <cofactor evidence="5">
        <name>Fe(2+)</name>
        <dbReference type="ChEBI" id="CHEBI:29033"/>
    </cofactor>
    <text evidence="5">Binds 1 Fe(2+) ion per subunit.</text>
</comment>
<proteinExistence type="inferred from homology"/>
<dbReference type="Proteomes" id="UP001324427">
    <property type="component" value="Unassembled WGS sequence"/>
</dbReference>
<evidence type="ECO:0000256" key="3">
    <source>
        <dbReference type="ARBA" id="ARBA00023002"/>
    </source>
</evidence>
<reference evidence="6 7" key="1">
    <citation type="submission" date="2021-11" db="EMBL/GenBank/DDBJ databases">
        <title>Black yeast isolated from Biological Soil Crust.</title>
        <authorList>
            <person name="Kurbessoian T."/>
        </authorList>
    </citation>
    <scope>NUCLEOTIDE SEQUENCE [LARGE SCALE GENOMIC DNA]</scope>
    <source>
        <strain evidence="6 7">CCFEE 5522</strain>
    </source>
</reference>
<comment type="caution">
    <text evidence="6">The sequence shown here is derived from an EMBL/GenBank/DDBJ whole genome shotgun (WGS) entry which is preliminary data.</text>
</comment>
<dbReference type="InterPro" id="IPR004294">
    <property type="entry name" value="Carotenoid_Oase"/>
</dbReference>
<feature type="binding site" evidence="5">
    <location>
        <position position="190"/>
    </location>
    <ligand>
        <name>Fe cation</name>
        <dbReference type="ChEBI" id="CHEBI:24875"/>
        <note>catalytic</note>
    </ligand>
</feature>
<dbReference type="EMBL" id="JAVFHQ010000048">
    <property type="protein sequence ID" value="KAK4541788.1"/>
    <property type="molecule type" value="Genomic_DNA"/>
</dbReference>
<dbReference type="GO" id="GO:0046872">
    <property type="term" value="F:metal ion binding"/>
    <property type="evidence" value="ECO:0007669"/>
    <property type="project" value="UniProtKB-KW"/>
</dbReference>
<dbReference type="Pfam" id="PF03055">
    <property type="entry name" value="RPE65"/>
    <property type="match status" value="1"/>
</dbReference>
<evidence type="ECO:0000256" key="4">
    <source>
        <dbReference type="ARBA" id="ARBA00023004"/>
    </source>
</evidence>
<dbReference type="GO" id="GO:0016121">
    <property type="term" value="P:carotene catabolic process"/>
    <property type="evidence" value="ECO:0007669"/>
    <property type="project" value="TreeGrafter"/>
</dbReference>
<organism evidence="6 7">
    <name type="scientific">Oleoguttula mirabilis</name>
    <dbReference type="NCBI Taxonomy" id="1507867"/>
    <lineage>
        <taxon>Eukaryota</taxon>
        <taxon>Fungi</taxon>
        <taxon>Dikarya</taxon>
        <taxon>Ascomycota</taxon>
        <taxon>Pezizomycotina</taxon>
        <taxon>Dothideomycetes</taxon>
        <taxon>Dothideomycetidae</taxon>
        <taxon>Mycosphaerellales</taxon>
        <taxon>Teratosphaeriaceae</taxon>
        <taxon>Oleoguttula</taxon>
    </lineage>
</organism>
<feature type="binding site" evidence="5">
    <location>
        <position position="505"/>
    </location>
    <ligand>
        <name>Fe cation</name>
        <dbReference type="ChEBI" id="CHEBI:24875"/>
        <note>catalytic</note>
    </ligand>
</feature>
<comment type="similarity">
    <text evidence="1">Belongs to the carotenoid oxygenase family.</text>
</comment>
<gene>
    <name evidence="6" type="ORF">LTR36_007320</name>
</gene>
<feature type="binding site" evidence="5">
    <location>
        <position position="309"/>
    </location>
    <ligand>
        <name>Fe cation</name>
        <dbReference type="ChEBI" id="CHEBI:24875"/>
        <note>catalytic</note>
    </ligand>
</feature>
<dbReference type="SUPFAM" id="SSF50998">
    <property type="entry name" value="Quinoprotein alcohol dehydrogenase-like"/>
    <property type="match status" value="1"/>
</dbReference>